<dbReference type="EMBL" id="UFYW01000001">
    <property type="protein sequence ID" value="STD84401.1"/>
    <property type="molecule type" value="Genomic_DNA"/>
</dbReference>
<dbReference type="PANTHER" id="PTHR35339:SF4">
    <property type="entry name" value="LINALOOL DEHYDRATASE_ISOMERASE DOMAIN-CONTAINING PROTEIN"/>
    <property type="match status" value="1"/>
</dbReference>
<keyword evidence="3" id="KW-1185">Reference proteome</keyword>
<feature type="domain" description="DUF2264" evidence="1">
    <location>
        <begin position="11"/>
        <end position="266"/>
    </location>
</feature>
<dbReference type="PANTHER" id="PTHR35339">
    <property type="entry name" value="LINALOOL DEHYDRATASE_ISOMERASE DOMAIN-CONTAINING PROTEIN"/>
    <property type="match status" value="1"/>
</dbReference>
<dbReference type="InterPro" id="IPR016624">
    <property type="entry name" value="UCP014753"/>
</dbReference>
<proteinExistence type="predicted"/>
<dbReference type="AlphaFoldDB" id="A0A376H0V1"/>
<dbReference type="PIRSF" id="PIRSF014753">
    <property type="entry name" value="UCP014753"/>
    <property type="match status" value="1"/>
</dbReference>
<dbReference type="InterPro" id="IPR049349">
    <property type="entry name" value="DUF2264_N"/>
</dbReference>
<evidence type="ECO:0000313" key="3">
    <source>
        <dbReference type="Proteomes" id="UP000254807"/>
    </source>
</evidence>
<evidence type="ECO:0000259" key="1">
    <source>
        <dbReference type="Pfam" id="PF10022"/>
    </source>
</evidence>
<reference evidence="2 3" key="1">
    <citation type="submission" date="2018-06" db="EMBL/GenBank/DDBJ databases">
        <authorList>
            <consortium name="Pathogen Informatics"/>
            <person name="Doyle S."/>
        </authorList>
    </citation>
    <scope>NUCLEOTIDE SEQUENCE [LARGE SCALE GENOMIC DNA]</scope>
    <source>
        <strain evidence="2 3">NCTC12360</strain>
    </source>
</reference>
<name>A0A376H0V1_ENTGA</name>
<sequence>MTSLQENPFLTRQDYQAALEQIMQPLRAAILSTDRPGLNLGSSGAVYDQKRAEMEALVRPLWGIAPYWTACQDDPLRDAYVAKLMTGTDPGSENYWGEITDYDQYIVEAAALALTLLLHKEYVWEQLPERNQQALKKWLSHALTCKIPKNNWTFFKVLIRVALYQCGDPLAKNELTQELALIDSMYIGDGWYVDGKVTQRDYYVAFAFHYYGLIYATFMKEEDPEWSERFIERATLFAQDFIYYFDEDGEALPYGRSQIYRFAQKNPPCILELGF</sequence>
<evidence type="ECO:0000313" key="2">
    <source>
        <dbReference type="EMBL" id="STD84401.1"/>
    </source>
</evidence>
<dbReference type="Pfam" id="PF10022">
    <property type="entry name" value="DUF2264"/>
    <property type="match status" value="1"/>
</dbReference>
<dbReference type="Proteomes" id="UP000254807">
    <property type="component" value="Unassembled WGS sequence"/>
</dbReference>
<gene>
    <name evidence="2" type="ORF">NCTC12360_02938</name>
</gene>
<organism evidence="2 3">
    <name type="scientific">Enterococcus gallinarum</name>
    <dbReference type="NCBI Taxonomy" id="1353"/>
    <lineage>
        <taxon>Bacteria</taxon>
        <taxon>Bacillati</taxon>
        <taxon>Bacillota</taxon>
        <taxon>Bacilli</taxon>
        <taxon>Lactobacillales</taxon>
        <taxon>Enterococcaceae</taxon>
        <taxon>Enterococcus</taxon>
    </lineage>
</organism>
<protein>
    <submittedName>
        <fullName evidence="2">Uncharacterized protein conserved in bacteria</fullName>
    </submittedName>
</protein>
<accession>A0A376H0V1</accession>